<dbReference type="EMBL" id="JADEXP010000032">
    <property type="protein sequence ID" value="MBE9066203.1"/>
    <property type="molecule type" value="Genomic_DNA"/>
</dbReference>
<dbReference type="InterPro" id="IPR029058">
    <property type="entry name" value="AB_hydrolase_fold"/>
</dbReference>
<protein>
    <submittedName>
        <fullName evidence="3">Alpha/beta fold hydrolase</fullName>
    </submittedName>
</protein>
<name>A0A928X447_LEPEC</name>
<comment type="caution">
    <text evidence="3">The sequence shown here is derived from an EMBL/GenBank/DDBJ whole genome shotgun (WGS) entry which is preliminary data.</text>
</comment>
<dbReference type="Pfam" id="PF12697">
    <property type="entry name" value="Abhydrolase_6"/>
    <property type="match status" value="1"/>
</dbReference>
<organism evidence="3 4">
    <name type="scientific">Leptolyngbya cf. ectocarpi LEGE 11479</name>
    <dbReference type="NCBI Taxonomy" id="1828722"/>
    <lineage>
        <taxon>Bacteria</taxon>
        <taxon>Bacillati</taxon>
        <taxon>Cyanobacteriota</taxon>
        <taxon>Cyanophyceae</taxon>
        <taxon>Leptolyngbyales</taxon>
        <taxon>Leptolyngbyaceae</taxon>
        <taxon>Leptolyngbya group</taxon>
        <taxon>Leptolyngbya</taxon>
    </lineage>
</organism>
<accession>A0A928X447</accession>
<dbReference type="AlphaFoldDB" id="A0A928X447"/>
<sequence length="51" mass="5813">MACYLFIHGNRHGKWAWAQVVDLLERRGHRAHAIDLPGHGNDTTPRHTAND</sequence>
<evidence type="ECO:0000259" key="2">
    <source>
        <dbReference type="Pfam" id="PF12697"/>
    </source>
</evidence>
<feature type="region of interest" description="Disordered" evidence="1">
    <location>
        <begin position="32"/>
        <end position="51"/>
    </location>
</feature>
<dbReference type="GO" id="GO:0016787">
    <property type="term" value="F:hydrolase activity"/>
    <property type="evidence" value="ECO:0007669"/>
    <property type="project" value="UniProtKB-KW"/>
</dbReference>
<evidence type="ECO:0000313" key="4">
    <source>
        <dbReference type="Proteomes" id="UP000615026"/>
    </source>
</evidence>
<dbReference type="Gene3D" id="3.40.50.1820">
    <property type="entry name" value="alpha/beta hydrolase"/>
    <property type="match status" value="1"/>
</dbReference>
<reference evidence="3" key="1">
    <citation type="submission" date="2020-10" db="EMBL/GenBank/DDBJ databases">
        <authorList>
            <person name="Castelo-Branco R."/>
            <person name="Eusebio N."/>
            <person name="Adriana R."/>
            <person name="Vieira A."/>
            <person name="Brugerolle De Fraissinette N."/>
            <person name="Rezende De Castro R."/>
            <person name="Schneider M.P."/>
            <person name="Vasconcelos V."/>
            <person name="Leao P.N."/>
        </authorList>
    </citation>
    <scope>NUCLEOTIDE SEQUENCE</scope>
    <source>
        <strain evidence="3">LEGE 11479</strain>
    </source>
</reference>
<evidence type="ECO:0000256" key="1">
    <source>
        <dbReference type="SAM" id="MobiDB-lite"/>
    </source>
</evidence>
<dbReference type="InterPro" id="IPR000073">
    <property type="entry name" value="AB_hydrolase_1"/>
</dbReference>
<dbReference type="RefSeq" id="WP_193991789.1">
    <property type="nucleotide sequence ID" value="NZ_JADEXP010000032.1"/>
</dbReference>
<evidence type="ECO:0000313" key="3">
    <source>
        <dbReference type="EMBL" id="MBE9066203.1"/>
    </source>
</evidence>
<keyword evidence="3" id="KW-0378">Hydrolase</keyword>
<feature type="domain" description="AB hydrolase-1" evidence="2">
    <location>
        <begin position="5"/>
        <end position="50"/>
    </location>
</feature>
<proteinExistence type="predicted"/>
<keyword evidence="4" id="KW-1185">Reference proteome</keyword>
<dbReference type="SUPFAM" id="SSF53474">
    <property type="entry name" value="alpha/beta-Hydrolases"/>
    <property type="match status" value="1"/>
</dbReference>
<gene>
    <name evidence="3" type="ORF">IQ260_06015</name>
</gene>
<dbReference type="Proteomes" id="UP000615026">
    <property type="component" value="Unassembled WGS sequence"/>
</dbReference>